<evidence type="ECO:0000256" key="1">
    <source>
        <dbReference type="SAM" id="Phobius"/>
    </source>
</evidence>
<dbReference type="PANTHER" id="PTHR16023">
    <property type="entry name" value="TAX1 BINDING PROTEIN-RELATED"/>
    <property type="match status" value="1"/>
</dbReference>
<dbReference type="GO" id="GO:0008270">
    <property type="term" value="F:zinc ion binding"/>
    <property type="evidence" value="ECO:0007669"/>
    <property type="project" value="InterPro"/>
</dbReference>
<dbReference type="GO" id="GO:0004177">
    <property type="term" value="F:aminopeptidase activity"/>
    <property type="evidence" value="ECO:0007669"/>
    <property type="project" value="InterPro"/>
</dbReference>
<accession>A0AAN9E922</accession>
<dbReference type="InterPro" id="IPR009943">
    <property type="entry name" value="DUF1475"/>
</dbReference>
<feature type="transmembrane region" description="Helical" evidence="1">
    <location>
        <begin position="12"/>
        <end position="33"/>
    </location>
</feature>
<keyword evidence="1" id="KW-0472">Membrane</keyword>
<keyword evidence="1" id="KW-1133">Transmembrane helix</keyword>
<dbReference type="GO" id="GO:0010008">
    <property type="term" value="C:endosome membrane"/>
    <property type="evidence" value="ECO:0007669"/>
    <property type="project" value="TreeGrafter"/>
</dbReference>
<dbReference type="InterPro" id="IPR001948">
    <property type="entry name" value="Peptidase_M18"/>
</dbReference>
<evidence type="ECO:0000313" key="2">
    <source>
        <dbReference type="EMBL" id="KAK7251142.1"/>
    </source>
</evidence>
<proteinExistence type="predicted"/>
<dbReference type="GO" id="GO:0070772">
    <property type="term" value="C:PAS complex"/>
    <property type="evidence" value="ECO:0007669"/>
    <property type="project" value="InterPro"/>
</dbReference>
<dbReference type="EMBL" id="JAYWIO010000007">
    <property type="protein sequence ID" value="KAK7251142.1"/>
    <property type="molecule type" value="Genomic_DNA"/>
</dbReference>
<dbReference type="AlphaFoldDB" id="A0AAN9E922"/>
<gene>
    <name evidence="2" type="ORF">RIF29_34079</name>
</gene>
<dbReference type="Pfam" id="PF07343">
    <property type="entry name" value="DUF1475"/>
    <property type="match status" value="1"/>
</dbReference>
<dbReference type="GO" id="GO:0006508">
    <property type="term" value="P:proteolysis"/>
    <property type="evidence" value="ECO:0007669"/>
    <property type="project" value="InterPro"/>
</dbReference>
<evidence type="ECO:0000313" key="3">
    <source>
        <dbReference type="Proteomes" id="UP001372338"/>
    </source>
</evidence>
<feature type="transmembrane region" description="Helical" evidence="1">
    <location>
        <begin position="53"/>
        <end position="73"/>
    </location>
</feature>
<comment type="caution">
    <text evidence="2">The sequence shown here is derived from an EMBL/GenBank/DDBJ whole genome shotgun (WGS) entry which is preliminary data.</text>
</comment>
<reference evidence="2 3" key="1">
    <citation type="submission" date="2024-01" db="EMBL/GenBank/DDBJ databases">
        <title>The genomes of 5 underutilized Papilionoideae crops provide insights into root nodulation and disease resistanc.</title>
        <authorList>
            <person name="Yuan L."/>
        </authorList>
    </citation>
    <scope>NUCLEOTIDE SEQUENCE [LARGE SCALE GENOMIC DNA]</scope>
    <source>
        <strain evidence="2">ZHUSHIDOU_FW_LH</strain>
        <tissue evidence="2">Leaf</tissue>
    </source>
</reference>
<keyword evidence="1" id="KW-0812">Transmembrane</keyword>
<dbReference type="Pfam" id="PF02127">
    <property type="entry name" value="Peptidase_M18"/>
    <property type="match status" value="1"/>
</dbReference>
<organism evidence="2 3">
    <name type="scientific">Crotalaria pallida</name>
    <name type="common">Smooth rattlebox</name>
    <name type="synonym">Crotalaria striata</name>
    <dbReference type="NCBI Taxonomy" id="3830"/>
    <lineage>
        <taxon>Eukaryota</taxon>
        <taxon>Viridiplantae</taxon>
        <taxon>Streptophyta</taxon>
        <taxon>Embryophyta</taxon>
        <taxon>Tracheophyta</taxon>
        <taxon>Spermatophyta</taxon>
        <taxon>Magnoliopsida</taxon>
        <taxon>eudicotyledons</taxon>
        <taxon>Gunneridae</taxon>
        <taxon>Pentapetalae</taxon>
        <taxon>rosids</taxon>
        <taxon>fabids</taxon>
        <taxon>Fabales</taxon>
        <taxon>Fabaceae</taxon>
        <taxon>Papilionoideae</taxon>
        <taxon>50 kb inversion clade</taxon>
        <taxon>genistoids sensu lato</taxon>
        <taxon>core genistoids</taxon>
        <taxon>Crotalarieae</taxon>
        <taxon>Crotalaria</taxon>
    </lineage>
</organism>
<dbReference type="Gene3D" id="3.40.630.10">
    <property type="entry name" value="Zn peptidases"/>
    <property type="match status" value="1"/>
</dbReference>
<protein>
    <submittedName>
        <fullName evidence="2">Uncharacterized protein</fullName>
    </submittedName>
</protein>
<name>A0AAN9E922_CROPI</name>
<dbReference type="Proteomes" id="UP001372338">
    <property type="component" value="Unassembled WGS sequence"/>
</dbReference>
<dbReference type="InterPro" id="IPR026825">
    <property type="entry name" value="Vac14"/>
</dbReference>
<keyword evidence="3" id="KW-1185">Reference proteome</keyword>
<sequence>MLMTKEVSLAIGLRTLFTVLGALSTATVLYTLLTDGLPFCMDLLTPYLAGGNSALALAMTVISNMLGILIALVGATSSDSSLKEESGVRMVALFDHEECGSDSAKGAGSLRNTELRAIEADPAEAFDVGAILSIARRQLSSEWEGTRIEALHWISTLLNRHRTEMLPAVGYSDNPSTSFASKFVHTSLNKNRCPINRVLVS</sequence>
<dbReference type="PANTHER" id="PTHR16023:SF0">
    <property type="entry name" value="PROTEIN VAC14 HOMOLOG"/>
    <property type="match status" value="1"/>
</dbReference>
<dbReference type="GO" id="GO:0006661">
    <property type="term" value="P:phosphatidylinositol biosynthetic process"/>
    <property type="evidence" value="ECO:0007669"/>
    <property type="project" value="InterPro"/>
</dbReference>